<evidence type="ECO:0000313" key="2">
    <source>
        <dbReference type="EMBL" id="AFJ01347.1"/>
    </source>
</evidence>
<feature type="transmembrane region" description="Helical" evidence="1">
    <location>
        <begin position="90"/>
        <end position="114"/>
    </location>
</feature>
<feature type="transmembrane region" description="Helical" evidence="1">
    <location>
        <begin position="126"/>
        <end position="149"/>
    </location>
</feature>
<keyword evidence="2" id="KW-0378">Hydrolase</keyword>
<protein>
    <submittedName>
        <fullName evidence="2">Putative membrane-bound metal-dependent hydrolase</fullName>
    </submittedName>
</protein>
<dbReference type="Proteomes" id="UP000009145">
    <property type="component" value="Chromosome"/>
</dbReference>
<dbReference type="InterPro" id="IPR053170">
    <property type="entry name" value="Transcription_regulator"/>
</dbReference>
<dbReference type="PANTHER" id="PTHR40031">
    <property type="entry name" value="HYPOTHETICAL MEMBRANE SPANNING PROTEIN"/>
    <property type="match status" value="1"/>
</dbReference>
<sequence>MDTFTQALLGGAVGYAVAGRKSSRKALLVGAAIAVLPDLDIFIPYENDLDSMTFHRSWSHSWLVQSLLAPLIALLIYWRDQSLRYIDWWLVVWLALITHSALDALTVYGTQIFWPFMPHPASGGSIFIIDPIYSLLLLGGFLSILFFPLSRLARRIMLSVTVLSTLYLLWGLIAQFWIAQQTRDYIQQTQLDAQHFQVSAAPLNTLLWRIVIVSDTHYYQGFRSVFDGDAALTLQRFDRGLPLINALADSPDLQRFNWFTRGLFKTEQLGDVLVASDLRMGMEPDYFFRFALAKRKSGKWLPVKPAQLPTARNAESGLKWVWQRIWAPQVNRPALLSDENTAR</sequence>
<keyword evidence="1" id="KW-0472">Membrane</keyword>
<dbReference type="EMBL" id="CP003380">
    <property type="protein sequence ID" value="AFJ01347.1"/>
    <property type="molecule type" value="Genomic_DNA"/>
</dbReference>
<evidence type="ECO:0000313" key="3">
    <source>
        <dbReference type="Proteomes" id="UP000009145"/>
    </source>
</evidence>
<gene>
    <name evidence="2" type="ordered locus">Q7C_166</name>
</gene>
<name>I1YEK4_METFJ</name>
<proteinExistence type="predicted"/>
<dbReference type="PANTHER" id="PTHR40031:SF1">
    <property type="entry name" value="MEMBRANE-BOUND METAL-DEPENDENT HYDROLASE"/>
    <property type="match status" value="1"/>
</dbReference>
<feature type="transmembrane region" description="Helical" evidence="1">
    <location>
        <begin position="26"/>
        <end position="45"/>
    </location>
</feature>
<keyword evidence="1" id="KW-1133">Transmembrane helix</keyword>
<keyword evidence="1" id="KW-0812">Transmembrane</keyword>
<dbReference type="InterPro" id="IPR007404">
    <property type="entry name" value="YdjM-like"/>
</dbReference>
<dbReference type="OrthoDB" id="9781927at2"/>
<keyword evidence="3" id="KW-1185">Reference proteome</keyword>
<feature type="transmembrane region" description="Helical" evidence="1">
    <location>
        <begin position="57"/>
        <end position="78"/>
    </location>
</feature>
<feature type="transmembrane region" description="Helical" evidence="1">
    <location>
        <begin position="156"/>
        <end position="178"/>
    </location>
</feature>
<dbReference type="PATRIC" id="fig|754477.3.peg.166"/>
<dbReference type="KEGG" id="mec:Q7C_166"/>
<dbReference type="Pfam" id="PF04307">
    <property type="entry name" value="YdjM"/>
    <property type="match status" value="1"/>
</dbReference>
<accession>I1YEK4</accession>
<dbReference type="GO" id="GO:0016787">
    <property type="term" value="F:hydrolase activity"/>
    <property type="evidence" value="ECO:0007669"/>
    <property type="project" value="UniProtKB-KW"/>
</dbReference>
<dbReference type="AlphaFoldDB" id="I1YEK4"/>
<organism evidence="2 3">
    <name type="scientific">Methylophaga frappieri (strain ATCC BAA-2434 / DSM 25690 / JAM7)</name>
    <dbReference type="NCBI Taxonomy" id="754477"/>
    <lineage>
        <taxon>Bacteria</taxon>
        <taxon>Pseudomonadati</taxon>
        <taxon>Pseudomonadota</taxon>
        <taxon>Gammaproteobacteria</taxon>
        <taxon>Thiotrichales</taxon>
        <taxon>Piscirickettsiaceae</taxon>
        <taxon>Methylophaga</taxon>
    </lineage>
</organism>
<dbReference type="eggNOG" id="COG1988">
    <property type="taxonomic scope" value="Bacteria"/>
</dbReference>
<dbReference type="RefSeq" id="WP_014702797.1">
    <property type="nucleotide sequence ID" value="NC_017856.1"/>
</dbReference>
<reference evidence="2 3" key="1">
    <citation type="journal article" date="2012" name="J. Bacteriol.">
        <title>Complete genome sequences of Methylophaga sp. strain JAM1 and Methylophaga sp. strain JAM7.</title>
        <authorList>
            <person name="Villeneuve C."/>
            <person name="Martineau C."/>
            <person name="Mauffrey F."/>
            <person name="Villemur R."/>
        </authorList>
    </citation>
    <scope>NUCLEOTIDE SEQUENCE [LARGE SCALE GENOMIC DNA]</scope>
    <source>
        <strain evidence="2 3">JAM7</strain>
    </source>
</reference>
<evidence type="ECO:0000256" key="1">
    <source>
        <dbReference type="SAM" id="Phobius"/>
    </source>
</evidence>
<dbReference type="STRING" id="754477.Q7C_166"/>
<dbReference type="HOGENOM" id="CLU_067817_0_0_6"/>